<feature type="transmembrane region" description="Helical" evidence="1">
    <location>
        <begin position="321"/>
        <end position="343"/>
    </location>
</feature>
<feature type="transmembrane region" description="Helical" evidence="1">
    <location>
        <begin position="255"/>
        <end position="275"/>
    </location>
</feature>
<feature type="transmembrane region" description="Helical" evidence="1">
    <location>
        <begin position="410"/>
        <end position="429"/>
    </location>
</feature>
<protein>
    <recommendedName>
        <fullName evidence="3">Glycosyltransferase RgtA/B/C/D-like domain-containing protein</fullName>
    </recommendedName>
</protein>
<dbReference type="Pfam" id="PF20176">
    <property type="entry name" value="DUF6541"/>
    <property type="match status" value="1"/>
</dbReference>
<reference evidence="2" key="1">
    <citation type="submission" date="2020-02" db="EMBL/GenBank/DDBJ databases">
        <authorList>
            <person name="Meier V. D."/>
        </authorList>
    </citation>
    <scope>NUCLEOTIDE SEQUENCE</scope>
    <source>
        <strain evidence="2">AVDCRST_MAG93</strain>
    </source>
</reference>
<gene>
    <name evidence="2" type="ORF">AVDCRST_MAG93-4388</name>
</gene>
<feature type="transmembrane region" description="Helical" evidence="1">
    <location>
        <begin position="355"/>
        <end position="374"/>
    </location>
</feature>
<evidence type="ECO:0000313" key="2">
    <source>
        <dbReference type="EMBL" id="CAA9297870.1"/>
    </source>
</evidence>
<feature type="transmembrane region" description="Helical" evidence="1">
    <location>
        <begin position="282"/>
        <end position="301"/>
    </location>
</feature>
<sequence>MKQIATYTHQSSPVRIPVLLIAAIGWLLLLYLTSGDVARWGIANIPQLARVGLVGIAVYLLPGLATLRWLWPGVRLAWTERIAMACGIGAALPSLALEVAHILRIPWSAPLTVIYVLIALVALVWRQSWPTLALRLPPTISDHTLLFGGMIALAFLARMYIVRGLPVGMWGDSYHHTMIAQLLVDNGGLFTSWQPYAPLRTFTYHFGFHADVAFFHWFSGVEVPRSLVYTGQWLSVATLPVTYVFTRRLSGSDTVALWSMLLVGFVNIQPAYYVNWGRYTQLAGQVVLPVLLVCWMVVLEARERSWRPIALAAMMTASLALIHYIVVLFAILFLSAYFIGLVVREPRLSLARESMLRSLAIVVPAFVLASPWLWNTLNGYLLQIANNFVAQKAPSAYIAERAALQSVAPFYVKTWLIPCAVGGVVLALARRRWRMLLLLVWGQLLI</sequence>
<organism evidence="2">
    <name type="scientific">uncultured Chloroflexia bacterium</name>
    <dbReference type="NCBI Taxonomy" id="1672391"/>
    <lineage>
        <taxon>Bacteria</taxon>
        <taxon>Bacillati</taxon>
        <taxon>Chloroflexota</taxon>
        <taxon>Chloroflexia</taxon>
        <taxon>environmental samples</taxon>
    </lineage>
</organism>
<feature type="transmembrane region" description="Helical" evidence="1">
    <location>
        <begin position="82"/>
        <end position="101"/>
    </location>
</feature>
<keyword evidence="1" id="KW-0472">Membrane</keyword>
<feature type="transmembrane region" description="Helical" evidence="1">
    <location>
        <begin position="107"/>
        <end position="125"/>
    </location>
</feature>
<evidence type="ECO:0000256" key="1">
    <source>
        <dbReference type="SAM" id="Phobius"/>
    </source>
</evidence>
<dbReference type="AlphaFoldDB" id="A0A6J4K7U2"/>
<feature type="transmembrane region" description="Helical" evidence="1">
    <location>
        <begin position="145"/>
        <end position="162"/>
    </location>
</feature>
<keyword evidence="1" id="KW-0812">Transmembrane</keyword>
<name>A0A6J4K7U2_9CHLR</name>
<dbReference type="InterPro" id="IPR046671">
    <property type="entry name" value="DUF6541"/>
</dbReference>
<keyword evidence="1" id="KW-1133">Transmembrane helix</keyword>
<feature type="non-terminal residue" evidence="2">
    <location>
        <position position="446"/>
    </location>
</feature>
<accession>A0A6J4K7U2</accession>
<proteinExistence type="predicted"/>
<dbReference type="EMBL" id="CADCTR010001477">
    <property type="protein sequence ID" value="CAA9297870.1"/>
    <property type="molecule type" value="Genomic_DNA"/>
</dbReference>
<evidence type="ECO:0008006" key="3">
    <source>
        <dbReference type="Google" id="ProtNLM"/>
    </source>
</evidence>
<feature type="transmembrane region" description="Helical" evidence="1">
    <location>
        <begin position="12"/>
        <end position="31"/>
    </location>
</feature>
<feature type="transmembrane region" description="Helical" evidence="1">
    <location>
        <begin position="51"/>
        <end position="70"/>
    </location>
</feature>